<keyword evidence="7" id="KW-1185">Reference proteome</keyword>
<proteinExistence type="inferred from homology"/>
<dbReference type="InterPro" id="IPR014756">
    <property type="entry name" value="Ig_E-set"/>
</dbReference>
<dbReference type="AlphaFoldDB" id="A0A0L0CLA2"/>
<protein>
    <recommendedName>
        <fullName evidence="5">MD-2-related lipid-recognition domain-containing protein</fullName>
    </recommendedName>
</protein>
<dbReference type="GO" id="GO:0005576">
    <property type="term" value="C:extracellular region"/>
    <property type="evidence" value="ECO:0007669"/>
    <property type="project" value="UniProtKB-SubCell"/>
</dbReference>
<accession>A0A0L0CLA2</accession>
<evidence type="ECO:0000313" key="6">
    <source>
        <dbReference type="EMBL" id="KNC33143.1"/>
    </source>
</evidence>
<dbReference type="FunFam" id="2.60.40.770:FF:000001">
    <property type="entry name" value="NPC intracellular cholesterol transporter 2"/>
    <property type="match status" value="1"/>
</dbReference>
<name>A0A0L0CLA2_LUCCU</name>
<dbReference type="SUPFAM" id="SSF81296">
    <property type="entry name" value="E set domains"/>
    <property type="match status" value="1"/>
</dbReference>
<organism evidence="6 7">
    <name type="scientific">Lucilia cuprina</name>
    <name type="common">Green bottle fly</name>
    <name type="synonym">Australian sheep blowfly</name>
    <dbReference type="NCBI Taxonomy" id="7375"/>
    <lineage>
        <taxon>Eukaryota</taxon>
        <taxon>Metazoa</taxon>
        <taxon>Ecdysozoa</taxon>
        <taxon>Arthropoda</taxon>
        <taxon>Hexapoda</taxon>
        <taxon>Insecta</taxon>
        <taxon>Pterygota</taxon>
        <taxon>Neoptera</taxon>
        <taxon>Endopterygota</taxon>
        <taxon>Diptera</taxon>
        <taxon>Brachycera</taxon>
        <taxon>Muscomorpha</taxon>
        <taxon>Oestroidea</taxon>
        <taxon>Calliphoridae</taxon>
        <taxon>Luciliinae</taxon>
        <taxon>Lucilia</taxon>
    </lineage>
</organism>
<evidence type="ECO:0000256" key="2">
    <source>
        <dbReference type="ARBA" id="ARBA00006370"/>
    </source>
</evidence>
<keyword evidence="4" id="KW-0732">Signal</keyword>
<comment type="caution">
    <text evidence="6">The sequence shown here is derived from an EMBL/GenBank/DDBJ whole genome shotgun (WGS) entry which is preliminary data.</text>
</comment>
<sequence length="165" mass="18373">MTKIIKVFMVLFYALNLIHNSMGKTPVRKCANGLPEPLSVQVNSCSEMPCTLWRGFSTNMEIQFVSTKDAVRDINADVQMTTAGIGMSLGLSSERKNVCNNLMFGAYCPMYAEEDATYHLVLDIADHQPEVPVKIEVSIKDSSDDTVFACFVLDGKIRRRNAPLM</sequence>
<dbReference type="SMART" id="SM00737">
    <property type="entry name" value="ML"/>
    <property type="match status" value="1"/>
</dbReference>
<dbReference type="OrthoDB" id="6489092at2759"/>
<feature type="domain" description="MD-2-related lipid-recognition" evidence="5">
    <location>
        <begin position="27"/>
        <end position="155"/>
    </location>
</feature>
<dbReference type="EMBL" id="JRES01000232">
    <property type="protein sequence ID" value="KNC33143.1"/>
    <property type="molecule type" value="Genomic_DNA"/>
</dbReference>
<evidence type="ECO:0000313" key="7">
    <source>
        <dbReference type="Proteomes" id="UP000037069"/>
    </source>
</evidence>
<reference evidence="6 7" key="1">
    <citation type="journal article" date="2015" name="Nat. Commun.">
        <title>Lucilia cuprina genome unlocks parasitic fly biology to underpin future interventions.</title>
        <authorList>
            <person name="Anstead C.A."/>
            <person name="Korhonen P.K."/>
            <person name="Young N.D."/>
            <person name="Hall R.S."/>
            <person name="Jex A.R."/>
            <person name="Murali S.C."/>
            <person name="Hughes D.S."/>
            <person name="Lee S.F."/>
            <person name="Perry T."/>
            <person name="Stroehlein A.J."/>
            <person name="Ansell B.R."/>
            <person name="Breugelmans B."/>
            <person name="Hofmann A."/>
            <person name="Qu J."/>
            <person name="Dugan S."/>
            <person name="Lee S.L."/>
            <person name="Chao H."/>
            <person name="Dinh H."/>
            <person name="Han Y."/>
            <person name="Doddapaneni H.V."/>
            <person name="Worley K.C."/>
            <person name="Muzny D.M."/>
            <person name="Ioannidis P."/>
            <person name="Waterhouse R.M."/>
            <person name="Zdobnov E.M."/>
            <person name="James P.J."/>
            <person name="Bagnall N.H."/>
            <person name="Kotze A.C."/>
            <person name="Gibbs R.A."/>
            <person name="Richards S."/>
            <person name="Batterham P."/>
            <person name="Gasser R.B."/>
        </authorList>
    </citation>
    <scope>NUCLEOTIDE SEQUENCE [LARGE SCALE GENOMIC DNA]</scope>
    <source>
        <strain evidence="6 7">LS</strain>
        <tissue evidence="6">Full body</tissue>
    </source>
</reference>
<evidence type="ECO:0000256" key="4">
    <source>
        <dbReference type="SAM" id="SignalP"/>
    </source>
</evidence>
<comment type="similarity">
    <text evidence="2">Belongs to the NPC2 family.</text>
</comment>
<dbReference type="Pfam" id="PF02221">
    <property type="entry name" value="E1_DerP2_DerF2"/>
    <property type="match status" value="1"/>
</dbReference>
<evidence type="ECO:0000259" key="5">
    <source>
        <dbReference type="SMART" id="SM00737"/>
    </source>
</evidence>
<comment type="subcellular location">
    <subcellularLocation>
        <location evidence="1">Secreted</location>
    </subcellularLocation>
</comment>
<dbReference type="InterPro" id="IPR003172">
    <property type="entry name" value="ML_dom"/>
</dbReference>
<dbReference type="Gene3D" id="2.60.40.770">
    <property type="match status" value="1"/>
</dbReference>
<keyword evidence="3" id="KW-0964">Secreted</keyword>
<feature type="signal peptide" evidence="4">
    <location>
        <begin position="1"/>
        <end position="23"/>
    </location>
</feature>
<evidence type="ECO:0000256" key="3">
    <source>
        <dbReference type="ARBA" id="ARBA00022525"/>
    </source>
</evidence>
<evidence type="ECO:0000256" key="1">
    <source>
        <dbReference type="ARBA" id="ARBA00004613"/>
    </source>
</evidence>
<dbReference type="Proteomes" id="UP000037069">
    <property type="component" value="Unassembled WGS sequence"/>
</dbReference>
<dbReference type="STRING" id="7375.A0A0L0CLA2"/>
<feature type="chain" id="PRO_5005536512" description="MD-2-related lipid-recognition domain-containing protein" evidence="4">
    <location>
        <begin position="24"/>
        <end position="165"/>
    </location>
</feature>
<gene>
    <name evidence="6" type="ORF">FF38_03645</name>
</gene>
<dbReference type="OMA" id="MVQIDEC"/>